<dbReference type="InterPro" id="IPR029058">
    <property type="entry name" value="AB_hydrolase_fold"/>
</dbReference>
<dbReference type="Pfam" id="PF00561">
    <property type="entry name" value="Abhydrolase_1"/>
    <property type="match status" value="1"/>
</dbReference>
<dbReference type="InterPro" id="IPR000073">
    <property type="entry name" value="AB_hydrolase_1"/>
</dbReference>
<dbReference type="RefSeq" id="WP_345131355.1">
    <property type="nucleotide sequence ID" value="NZ_BAABAT010000018.1"/>
</dbReference>
<comment type="caution">
    <text evidence="2">The sequence shown here is derived from an EMBL/GenBank/DDBJ whole genome shotgun (WGS) entry which is preliminary data.</text>
</comment>
<dbReference type="Proteomes" id="UP001500620">
    <property type="component" value="Unassembled WGS sequence"/>
</dbReference>
<dbReference type="PANTHER" id="PTHR43798:SF24">
    <property type="entry name" value="CIS-3-ALKYL-4-ALKYLOXETAN-2-ONE DECARBOXYLASE"/>
    <property type="match status" value="1"/>
</dbReference>
<dbReference type="GO" id="GO:0016787">
    <property type="term" value="F:hydrolase activity"/>
    <property type="evidence" value="ECO:0007669"/>
    <property type="project" value="UniProtKB-KW"/>
</dbReference>
<keyword evidence="3" id="KW-1185">Reference proteome</keyword>
<evidence type="ECO:0000313" key="2">
    <source>
        <dbReference type="EMBL" id="GAA4254296.1"/>
    </source>
</evidence>
<feature type="domain" description="AB hydrolase-1" evidence="1">
    <location>
        <begin position="32"/>
        <end position="266"/>
    </location>
</feature>
<sequence length="291" mass="32207">MDLREFNRHRKTVQTRSGVRGYLDVGEGPVAVFVHGLGTNAYLWRNVIGLLRSERRCIAMDLPLHGHSPVGPDDDLSLPALAQSVEDFLDALDLTGVDLVANDTGAAVSQIFAANHPSRLTSFTLTNCEAKDNIPNEAFTGTVELARRGELAAVAVEMVRTIEEARSGDRAIGLNYEHPELLTDETLRTYLEPICGTLDNARHFERLLCALDSKDLLAALPGLERLTVPTLIVWGTADFHFEVSWAYWLRDTIPGATEVVEIEGGKLYFPDERAAEFVPHLRRHWAAARPS</sequence>
<protein>
    <submittedName>
        <fullName evidence="2">Alpha/beta hydrolase</fullName>
    </submittedName>
</protein>
<reference evidence="3" key="1">
    <citation type="journal article" date="2019" name="Int. J. Syst. Evol. Microbiol.">
        <title>The Global Catalogue of Microorganisms (GCM) 10K type strain sequencing project: providing services to taxonomists for standard genome sequencing and annotation.</title>
        <authorList>
            <consortium name="The Broad Institute Genomics Platform"/>
            <consortium name="The Broad Institute Genome Sequencing Center for Infectious Disease"/>
            <person name="Wu L."/>
            <person name="Ma J."/>
        </authorList>
    </citation>
    <scope>NUCLEOTIDE SEQUENCE [LARGE SCALE GENOMIC DNA]</scope>
    <source>
        <strain evidence="3">JCM 17441</strain>
    </source>
</reference>
<name>A0ABP8DEU0_9ACTN</name>
<proteinExistence type="predicted"/>
<evidence type="ECO:0000313" key="3">
    <source>
        <dbReference type="Proteomes" id="UP001500620"/>
    </source>
</evidence>
<dbReference type="InterPro" id="IPR050266">
    <property type="entry name" value="AB_hydrolase_sf"/>
</dbReference>
<dbReference type="SUPFAM" id="SSF53474">
    <property type="entry name" value="alpha/beta-Hydrolases"/>
    <property type="match status" value="1"/>
</dbReference>
<organism evidence="2 3">
    <name type="scientific">Dactylosporangium darangshiense</name>
    <dbReference type="NCBI Taxonomy" id="579108"/>
    <lineage>
        <taxon>Bacteria</taxon>
        <taxon>Bacillati</taxon>
        <taxon>Actinomycetota</taxon>
        <taxon>Actinomycetes</taxon>
        <taxon>Micromonosporales</taxon>
        <taxon>Micromonosporaceae</taxon>
        <taxon>Dactylosporangium</taxon>
    </lineage>
</organism>
<evidence type="ECO:0000259" key="1">
    <source>
        <dbReference type="Pfam" id="PF00561"/>
    </source>
</evidence>
<keyword evidence="2" id="KW-0378">Hydrolase</keyword>
<dbReference type="PANTHER" id="PTHR43798">
    <property type="entry name" value="MONOACYLGLYCEROL LIPASE"/>
    <property type="match status" value="1"/>
</dbReference>
<accession>A0ABP8DEU0</accession>
<dbReference type="EMBL" id="BAABAT010000018">
    <property type="protein sequence ID" value="GAA4254296.1"/>
    <property type="molecule type" value="Genomic_DNA"/>
</dbReference>
<dbReference type="Gene3D" id="3.40.50.1820">
    <property type="entry name" value="alpha/beta hydrolase"/>
    <property type="match status" value="1"/>
</dbReference>
<gene>
    <name evidence="2" type="ORF">GCM10022255_058470</name>
</gene>